<proteinExistence type="predicted"/>
<sequence>APPAPPAGATSDQGKPVFMSADWAKQACDAWNTDPVLTGELAKSGWVENDGKRGFKVMQIYRTDCPNSPRVEMRVSLKDGKAMCVYGGKVETQKLDSGMDYVMHAETARWGEMGRDEYGPMKAMMFGRLKFDGPMMEAMGNMGPFKNFLLLTGKVASSSASCPN</sequence>
<dbReference type="Proteomes" id="UP000178379">
    <property type="component" value="Unassembled WGS sequence"/>
</dbReference>
<evidence type="ECO:0000259" key="1">
    <source>
        <dbReference type="Pfam" id="PF02036"/>
    </source>
</evidence>
<feature type="non-terminal residue" evidence="2">
    <location>
        <position position="1"/>
    </location>
</feature>
<dbReference type="Gene3D" id="3.30.1050.10">
    <property type="entry name" value="SCP2 sterol-binding domain"/>
    <property type="match status" value="1"/>
</dbReference>
<evidence type="ECO:0000313" key="2">
    <source>
        <dbReference type="EMBL" id="OGI41346.1"/>
    </source>
</evidence>
<reference evidence="2 3" key="1">
    <citation type="journal article" date="2016" name="Nat. Commun.">
        <title>Thousands of microbial genomes shed light on interconnected biogeochemical processes in an aquifer system.</title>
        <authorList>
            <person name="Anantharaman K."/>
            <person name="Brown C.T."/>
            <person name="Hug L.A."/>
            <person name="Sharon I."/>
            <person name="Castelle C.J."/>
            <person name="Probst A.J."/>
            <person name="Thomas B.C."/>
            <person name="Singh A."/>
            <person name="Wilkins M.J."/>
            <person name="Karaoz U."/>
            <person name="Brodie E.L."/>
            <person name="Williams K.H."/>
            <person name="Hubbard S.S."/>
            <person name="Banfield J.F."/>
        </authorList>
    </citation>
    <scope>NUCLEOTIDE SEQUENCE [LARGE SCALE GENOMIC DNA]</scope>
</reference>
<dbReference type="InterPro" id="IPR036527">
    <property type="entry name" value="SCP2_sterol-bd_dom_sf"/>
</dbReference>
<evidence type="ECO:0000313" key="3">
    <source>
        <dbReference type="Proteomes" id="UP000178379"/>
    </source>
</evidence>
<name>A0A1F6T8D3_9PROT</name>
<gene>
    <name evidence="2" type="ORF">A2140_10640</name>
</gene>
<dbReference type="InterPro" id="IPR003033">
    <property type="entry name" value="SCP2_sterol-bd_dom"/>
</dbReference>
<dbReference type="SUPFAM" id="SSF55718">
    <property type="entry name" value="SCP-like"/>
    <property type="match status" value="1"/>
</dbReference>
<comment type="caution">
    <text evidence="2">The sequence shown here is derived from an EMBL/GenBank/DDBJ whole genome shotgun (WGS) entry which is preliminary data.</text>
</comment>
<organism evidence="2 3">
    <name type="scientific">Candidatus Muproteobacteria bacterium RBG_16_62_13</name>
    <dbReference type="NCBI Taxonomy" id="1817756"/>
    <lineage>
        <taxon>Bacteria</taxon>
        <taxon>Pseudomonadati</taxon>
        <taxon>Pseudomonadota</taxon>
        <taxon>Candidatus Muproteobacteria</taxon>
    </lineage>
</organism>
<dbReference type="STRING" id="1817756.A2140_10640"/>
<feature type="domain" description="SCP2" evidence="1">
    <location>
        <begin position="60"/>
        <end position="145"/>
    </location>
</feature>
<dbReference type="AlphaFoldDB" id="A0A1F6T8D3"/>
<protein>
    <submittedName>
        <fullName evidence="2">Sterol-binding protein</fullName>
    </submittedName>
</protein>
<dbReference type="Pfam" id="PF02036">
    <property type="entry name" value="SCP2"/>
    <property type="match status" value="1"/>
</dbReference>
<accession>A0A1F6T8D3</accession>
<dbReference type="EMBL" id="MFSQ01000016">
    <property type="protein sequence ID" value="OGI41346.1"/>
    <property type="molecule type" value="Genomic_DNA"/>
</dbReference>